<evidence type="ECO:0000256" key="1">
    <source>
        <dbReference type="SAM" id="Phobius"/>
    </source>
</evidence>
<accession>A0A316AR52</accession>
<feature type="transmembrane region" description="Helical" evidence="1">
    <location>
        <begin position="51"/>
        <end position="77"/>
    </location>
</feature>
<gene>
    <name evidence="2" type="ORF">CLV98_10185</name>
</gene>
<keyword evidence="1" id="KW-0812">Transmembrane</keyword>
<name>A0A316AR52_9BACT</name>
<evidence type="ECO:0000313" key="2">
    <source>
        <dbReference type="EMBL" id="PWJ59911.1"/>
    </source>
</evidence>
<comment type="caution">
    <text evidence="2">The sequence shown here is derived from an EMBL/GenBank/DDBJ whole genome shotgun (WGS) entry which is preliminary data.</text>
</comment>
<sequence length="89" mass="10042">MKSFLNIVLGVVIYVVLSIIASPFLSFNFGAKPNRFEEVIGFFIKHPFGFFFINMSSIIGMILMLLSNGIFWSTLVVKGIPIIKKLIQK</sequence>
<protein>
    <submittedName>
        <fullName evidence="2">Uncharacterized protein</fullName>
    </submittedName>
</protein>
<organism evidence="2 3">
    <name type="scientific">Dyadobacter jejuensis</name>
    <dbReference type="NCBI Taxonomy" id="1082580"/>
    <lineage>
        <taxon>Bacteria</taxon>
        <taxon>Pseudomonadati</taxon>
        <taxon>Bacteroidota</taxon>
        <taxon>Cytophagia</taxon>
        <taxon>Cytophagales</taxon>
        <taxon>Spirosomataceae</taxon>
        <taxon>Dyadobacter</taxon>
    </lineage>
</organism>
<keyword evidence="1" id="KW-0472">Membrane</keyword>
<keyword evidence="3" id="KW-1185">Reference proteome</keyword>
<dbReference type="EMBL" id="QGDT01000001">
    <property type="protein sequence ID" value="PWJ59911.1"/>
    <property type="molecule type" value="Genomic_DNA"/>
</dbReference>
<reference evidence="2 3" key="1">
    <citation type="submission" date="2018-03" db="EMBL/GenBank/DDBJ databases">
        <title>Genomic Encyclopedia of Archaeal and Bacterial Type Strains, Phase II (KMG-II): from individual species to whole genera.</title>
        <authorList>
            <person name="Goeker M."/>
        </authorList>
    </citation>
    <scope>NUCLEOTIDE SEQUENCE [LARGE SCALE GENOMIC DNA]</scope>
    <source>
        <strain evidence="2 3">DSM 100346</strain>
    </source>
</reference>
<keyword evidence="1" id="KW-1133">Transmembrane helix</keyword>
<dbReference type="Proteomes" id="UP000245880">
    <property type="component" value="Unassembled WGS sequence"/>
</dbReference>
<proteinExistence type="predicted"/>
<evidence type="ECO:0000313" key="3">
    <source>
        <dbReference type="Proteomes" id="UP000245880"/>
    </source>
</evidence>
<dbReference type="AlphaFoldDB" id="A0A316AR52"/>
<feature type="transmembrane region" description="Helical" evidence="1">
    <location>
        <begin position="7"/>
        <end position="31"/>
    </location>
</feature>